<accession>A0ABW4R1F5</accession>
<dbReference type="InterPro" id="IPR003661">
    <property type="entry name" value="HisK_dim/P_dom"/>
</dbReference>
<name>A0ABW4R1F5_9BACT</name>
<keyword evidence="5" id="KW-1185">Reference proteome</keyword>
<dbReference type="Gene3D" id="1.10.287.130">
    <property type="match status" value="1"/>
</dbReference>
<dbReference type="Proteomes" id="UP001597197">
    <property type="component" value="Unassembled WGS sequence"/>
</dbReference>
<dbReference type="EC" id="2.7.13.3" evidence="2"/>
<dbReference type="PANTHER" id="PTHR43065:SF42">
    <property type="entry name" value="TWO-COMPONENT SENSOR PPRA"/>
    <property type="match status" value="1"/>
</dbReference>
<keyword evidence="4" id="KW-0808">Transferase</keyword>
<keyword evidence="4" id="KW-0418">Kinase</keyword>
<dbReference type="PANTHER" id="PTHR43065">
    <property type="entry name" value="SENSOR HISTIDINE KINASE"/>
    <property type="match status" value="1"/>
</dbReference>
<feature type="domain" description="Signal transduction histidine kinase dimerisation/phosphoacceptor" evidence="3">
    <location>
        <begin position="41"/>
        <end position="119"/>
    </location>
</feature>
<dbReference type="InterPro" id="IPR036097">
    <property type="entry name" value="HisK_dim/P_sf"/>
</dbReference>
<evidence type="ECO:0000256" key="1">
    <source>
        <dbReference type="ARBA" id="ARBA00000085"/>
    </source>
</evidence>
<evidence type="ECO:0000256" key="2">
    <source>
        <dbReference type="ARBA" id="ARBA00012438"/>
    </source>
</evidence>
<evidence type="ECO:0000313" key="5">
    <source>
        <dbReference type="Proteomes" id="UP001597197"/>
    </source>
</evidence>
<reference evidence="5" key="1">
    <citation type="journal article" date="2019" name="Int. J. Syst. Evol. Microbiol.">
        <title>The Global Catalogue of Microorganisms (GCM) 10K type strain sequencing project: providing services to taxonomists for standard genome sequencing and annotation.</title>
        <authorList>
            <consortium name="The Broad Institute Genomics Platform"/>
            <consortium name="The Broad Institute Genome Sequencing Center for Infectious Disease"/>
            <person name="Wu L."/>
            <person name="Ma J."/>
        </authorList>
    </citation>
    <scope>NUCLEOTIDE SEQUENCE [LARGE SCALE GENOMIC DNA]</scope>
    <source>
        <strain evidence="5">CGMCC 1.15795</strain>
    </source>
</reference>
<organism evidence="4 5">
    <name type="scientific">Hymenobacter bucti</name>
    <dbReference type="NCBI Taxonomy" id="1844114"/>
    <lineage>
        <taxon>Bacteria</taxon>
        <taxon>Pseudomonadati</taxon>
        <taxon>Bacteroidota</taxon>
        <taxon>Cytophagia</taxon>
        <taxon>Cytophagales</taxon>
        <taxon>Hymenobacteraceae</taxon>
        <taxon>Hymenobacter</taxon>
    </lineage>
</organism>
<dbReference type="GO" id="GO:0016301">
    <property type="term" value="F:kinase activity"/>
    <property type="evidence" value="ECO:0007669"/>
    <property type="project" value="UniProtKB-KW"/>
</dbReference>
<comment type="caution">
    <text evidence="4">The sequence shown here is derived from an EMBL/GenBank/DDBJ whole genome shotgun (WGS) entry which is preliminary data.</text>
</comment>
<dbReference type="Pfam" id="PF00512">
    <property type="entry name" value="HisKA"/>
    <property type="match status" value="1"/>
</dbReference>
<proteinExistence type="predicted"/>
<dbReference type="RefSeq" id="WP_382318315.1">
    <property type="nucleotide sequence ID" value="NZ_JBHUFD010000019.1"/>
</dbReference>
<dbReference type="CDD" id="cd00082">
    <property type="entry name" value="HisKA"/>
    <property type="match status" value="1"/>
</dbReference>
<evidence type="ECO:0000259" key="3">
    <source>
        <dbReference type="SMART" id="SM00388"/>
    </source>
</evidence>
<sequence>MAAQNETLETQVSQRTGELQRSLTDLRATQAQLIQKEKMASLGELTAGIAHEIQNPLNFVNNFAEVSTELLDELAEEQARPARDAGLEAELVGNLRQNLGKITAHGKRAAGIVRDVGALAPKHR</sequence>
<dbReference type="EMBL" id="JBHUFD010000019">
    <property type="protein sequence ID" value="MFD1875517.1"/>
    <property type="molecule type" value="Genomic_DNA"/>
</dbReference>
<evidence type="ECO:0000313" key="4">
    <source>
        <dbReference type="EMBL" id="MFD1875517.1"/>
    </source>
</evidence>
<gene>
    <name evidence="4" type="ORF">ACFSDX_23995</name>
</gene>
<dbReference type="SUPFAM" id="SSF47384">
    <property type="entry name" value="Homodimeric domain of signal transducing histidine kinase"/>
    <property type="match status" value="1"/>
</dbReference>
<comment type="catalytic activity">
    <reaction evidence="1">
        <text>ATP + protein L-histidine = ADP + protein N-phospho-L-histidine.</text>
        <dbReference type="EC" id="2.7.13.3"/>
    </reaction>
</comment>
<dbReference type="SMART" id="SM00388">
    <property type="entry name" value="HisKA"/>
    <property type="match status" value="1"/>
</dbReference>
<protein>
    <recommendedName>
        <fullName evidence="2">histidine kinase</fullName>
        <ecNumber evidence="2">2.7.13.3</ecNumber>
    </recommendedName>
</protein>